<organism evidence="2 3">
    <name type="scientific">Megalurothrips usitatus</name>
    <name type="common">bean blossom thrips</name>
    <dbReference type="NCBI Taxonomy" id="439358"/>
    <lineage>
        <taxon>Eukaryota</taxon>
        <taxon>Metazoa</taxon>
        <taxon>Ecdysozoa</taxon>
        <taxon>Arthropoda</taxon>
        <taxon>Hexapoda</taxon>
        <taxon>Insecta</taxon>
        <taxon>Pterygota</taxon>
        <taxon>Neoptera</taxon>
        <taxon>Paraneoptera</taxon>
        <taxon>Thysanoptera</taxon>
        <taxon>Terebrantia</taxon>
        <taxon>Thripoidea</taxon>
        <taxon>Thripidae</taxon>
        <taxon>Megalurothrips</taxon>
    </lineage>
</organism>
<evidence type="ECO:0000256" key="1">
    <source>
        <dbReference type="SAM" id="MobiDB-lite"/>
    </source>
</evidence>
<reference evidence="2" key="1">
    <citation type="submission" date="2022-12" db="EMBL/GenBank/DDBJ databases">
        <title>Chromosome-level genome assembly of the bean flower thrips Megalurothrips usitatus.</title>
        <authorList>
            <person name="Ma L."/>
            <person name="Liu Q."/>
            <person name="Li H."/>
            <person name="Cai W."/>
        </authorList>
    </citation>
    <scope>NUCLEOTIDE SEQUENCE</scope>
    <source>
        <strain evidence="2">Cailab_2022a</strain>
    </source>
</reference>
<accession>A0AAV7XG89</accession>
<dbReference type="AlphaFoldDB" id="A0AAV7XG89"/>
<feature type="compositionally biased region" description="Low complexity" evidence="1">
    <location>
        <begin position="307"/>
        <end position="316"/>
    </location>
</feature>
<feature type="compositionally biased region" description="Acidic residues" evidence="1">
    <location>
        <begin position="44"/>
        <end position="58"/>
    </location>
</feature>
<feature type="region of interest" description="Disordered" evidence="1">
    <location>
        <begin position="300"/>
        <end position="319"/>
    </location>
</feature>
<keyword evidence="3" id="KW-1185">Reference proteome</keyword>
<evidence type="ECO:0000313" key="2">
    <source>
        <dbReference type="EMBL" id="KAJ1523615.1"/>
    </source>
</evidence>
<sequence length="610" mass="71397">MRMTKRMKVKSSPEDIIVISSDEEDDDSSIIFVPDSSPHPCSISEDDPVYISDDDDDEDLPDLPNNYNVFTPKKEKEDFLDFKCSVTRAMIVPKKEKDAISSFPCPFDAFPPIKIEEDNNDFFKERKKEIMSDSCDEPPSKMLKIENNKDDFVSMVRYSMYQSFLRGCLKESGYHSWNGRNHQVMMPQVSQTLLETMMADDCLMSFAIRNMSKAVTKNNYLAPVILEKLLDFLMGSEDKMEISSLEDFYLGVSVLRKQLLFHHPSSRSTKQYYLRMCKVYWPLLISRVELLLRNKEYAPQPKHSTGVKPVSPPKISKSPEDRYSFDFSDIAMKKKDDKKRRFLSVSRTEKLDRMCTLLKYFVDLLHSDSLTWFLKYWHNNIPAFNSSIQPILYKLTWKDTFDIGHLNQNIRLIFDLYCESAEERTFHRLFGVIIGLFSTIMHRSEKSLFPEMGNLTRNYALELYQRLKSSPHLDVHLADLQPDWLKFHIVSNFLRVGESPNFYTLKETIVRLLNGKDKYGMVAFEFDVETVCLHGLHSMLGMLSLHPSIHQASIQELTEENFENAWFGENLHQQDIVDNIKTLRNLLNSECVQRRQHFHCYGFEDDIRRM</sequence>
<comment type="caution">
    <text evidence="2">The sequence shown here is derived from an EMBL/GenBank/DDBJ whole genome shotgun (WGS) entry which is preliminary data.</text>
</comment>
<name>A0AAV7XG89_9NEOP</name>
<protein>
    <submittedName>
        <fullName evidence="2">Uncharacterized protein</fullName>
    </submittedName>
</protein>
<feature type="region of interest" description="Disordered" evidence="1">
    <location>
        <begin position="32"/>
        <end position="58"/>
    </location>
</feature>
<dbReference type="Proteomes" id="UP001075354">
    <property type="component" value="Chromosome 10"/>
</dbReference>
<evidence type="ECO:0000313" key="3">
    <source>
        <dbReference type="Proteomes" id="UP001075354"/>
    </source>
</evidence>
<gene>
    <name evidence="2" type="ORF">ONE63_001458</name>
</gene>
<dbReference type="EMBL" id="JAPTSV010000010">
    <property type="protein sequence ID" value="KAJ1523615.1"/>
    <property type="molecule type" value="Genomic_DNA"/>
</dbReference>
<proteinExistence type="predicted"/>